<dbReference type="GO" id="GO:0098797">
    <property type="term" value="C:plasma membrane protein complex"/>
    <property type="evidence" value="ECO:0007669"/>
    <property type="project" value="TreeGrafter"/>
</dbReference>
<accession>A0A917YYQ1</accession>
<evidence type="ECO:0000313" key="10">
    <source>
        <dbReference type="EMBL" id="GGO68067.1"/>
    </source>
</evidence>
<feature type="transmembrane region" description="Helical" evidence="7">
    <location>
        <begin position="270"/>
        <end position="287"/>
    </location>
</feature>
<dbReference type="InterPro" id="IPR025857">
    <property type="entry name" value="MacB_PCD"/>
</dbReference>
<proteinExistence type="inferred from homology"/>
<keyword evidence="3" id="KW-1003">Cell membrane</keyword>
<sequence length="788" mass="86110">MLASLDQKLLRDLWRVRGQALAIAVVMAFGVMLMVMMDGLINSLSETKRSYYERYRLAQVFAPVKRAPKHLLQQIAHWPDVTAVEGRISGGALINLPEETIPIRAQAVSLPDYRAPRLNDIYLAEGRRLDPTHKNEILLLEGFANARGIQPGDYLTATLNGARRSFHVVGLAQAPEFLYTPAPGEIVPDDKRFAVFWMSEDALAAALDMDGAFNEVLLTQPLGVNSAHLLYQLDQLLMSYGALGAYTLDDHLSNRFISEEIQQLENSNRVVPPVFMGVAAFLLYIVISRMVQSEREQIGLLKAFGYTGWEISLHYLKFVLLIAIFGALLGCVLGVLGGRGLSGVYQLYYKFPFLLFRLDPATVISSVLVSIVVACAGAAWVVRRVFALTPAQAMRPPTPTDFSTGLRFGQGLLAKFDQPTRMVLRTLNRHPLKTMMSIGGIALGMALSAGMLNVLTAFDRTLAFSFEQVDRSDLNVNFVEPLGPDSLYYLARLPGVLAAEGVRDVPAIFHFGRERYRGVVTALAPAPQLFRSLDKHGQPIALPQQGIVLSKALAGQLKVQNGDTLLVDIRQGRRPKLPIQVAAIAETMTGAPAYMDLKALNRLMFEPGRVSGAHLRIDMHHAQTLYAKLKDMPAIASVNLKNHSRQAMEKMMDEGAGATRYVMMIIAAVITFGIVYNSARIAFAERARDLASLRVMGLTKSEAAFVLLGELGIITLLAIPVGCAFGYGLSALISAGFSNDLYQVPVTVVPTAYGSAAVAVLLAALGSGYLIKRDLDRLDLVGALKTRE</sequence>
<feature type="domain" description="MacB-like periplasmic core" evidence="9">
    <location>
        <begin position="434"/>
        <end position="636"/>
    </location>
</feature>
<comment type="subcellular location">
    <subcellularLocation>
        <location evidence="1">Cell membrane</location>
        <topology evidence="1">Multi-pass membrane protein</topology>
    </subcellularLocation>
</comment>
<feature type="domain" description="ABC3 transporter permease C-terminal" evidence="8">
    <location>
        <begin position="274"/>
        <end position="389"/>
    </location>
</feature>
<evidence type="ECO:0000256" key="1">
    <source>
        <dbReference type="ARBA" id="ARBA00004651"/>
    </source>
</evidence>
<keyword evidence="5 7" id="KW-1133">Transmembrane helix</keyword>
<feature type="transmembrane region" description="Helical" evidence="7">
    <location>
        <begin position="704"/>
        <end position="733"/>
    </location>
</feature>
<evidence type="ECO:0000256" key="4">
    <source>
        <dbReference type="ARBA" id="ARBA00022692"/>
    </source>
</evidence>
<dbReference type="Pfam" id="PF02687">
    <property type="entry name" value="FtsX"/>
    <property type="match status" value="2"/>
</dbReference>
<name>A0A917YYQ1_9ALTE</name>
<keyword evidence="11" id="KW-1185">Reference proteome</keyword>
<dbReference type="EMBL" id="BMLS01000002">
    <property type="protein sequence ID" value="GGO68067.1"/>
    <property type="molecule type" value="Genomic_DNA"/>
</dbReference>
<reference evidence="10" key="2">
    <citation type="submission" date="2020-09" db="EMBL/GenBank/DDBJ databases">
        <authorList>
            <person name="Sun Q."/>
            <person name="Zhou Y."/>
        </authorList>
    </citation>
    <scope>NUCLEOTIDE SEQUENCE</scope>
    <source>
        <strain evidence="10">CGMCC 1.7086</strain>
    </source>
</reference>
<evidence type="ECO:0000256" key="5">
    <source>
        <dbReference type="ARBA" id="ARBA00022989"/>
    </source>
</evidence>
<feature type="transmembrane region" description="Helical" evidence="7">
    <location>
        <begin position="753"/>
        <end position="771"/>
    </location>
</feature>
<evidence type="ECO:0000256" key="3">
    <source>
        <dbReference type="ARBA" id="ARBA00022475"/>
    </source>
</evidence>
<feature type="transmembrane region" description="Helical" evidence="7">
    <location>
        <begin position="318"/>
        <end position="341"/>
    </location>
</feature>
<feature type="transmembrane region" description="Helical" evidence="7">
    <location>
        <begin position="435"/>
        <end position="458"/>
    </location>
</feature>
<dbReference type="Pfam" id="PF12704">
    <property type="entry name" value="MacB_PCD"/>
    <property type="match status" value="1"/>
</dbReference>
<comment type="caution">
    <text evidence="10">The sequence shown here is derived from an EMBL/GenBank/DDBJ whole genome shotgun (WGS) entry which is preliminary data.</text>
</comment>
<feature type="transmembrane region" description="Helical" evidence="7">
    <location>
        <begin position="361"/>
        <end position="382"/>
    </location>
</feature>
<gene>
    <name evidence="10" type="ORF">GCM10010982_16120</name>
</gene>
<feature type="domain" description="ABC3 transporter permease C-terminal" evidence="8">
    <location>
        <begin position="662"/>
        <end position="770"/>
    </location>
</feature>
<evidence type="ECO:0000259" key="9">
    <source>
        <dbReference type="Pfam" id="PF12704"/>
    </source>
</evidence>
<dbReference type="PANTHER" id="PTHR30489:SF0">
    <property type="entry name" value="LIPOPROTEIN-RELEASING SYSTEM TRANSMEMBRANE PROTEIN LOLE"/>
    <property type="match status" value="1"/>
</dbReference>
<evidence type="ECO:0000313" key="11">
    <source>
        <dbReference type="Proteomes" id="UP000606935"/>
    </source>
</evidence>
<evidence type="ECO:0000256" key="2">
    <source>
        <dbReference type="ARBA" id="ARBA00005236"/>
    </source>
</evidence>
<comment type="similarity">
    <text evidence="2">Belongs to the ABC-4 integral membrane protein family. LolC/E subfamily.</text>
</comment>
<evidence type="ECO:0000256" key="7">
    <source>
        <dbReference type="SAM" id="Phobius"/>
    </source>
</evidence>
<dbReference type="InterPro" id="IPR003838">
    <property type="entry name" value="ABC3_permease_C"/>
</dbReference>
<protein>
    <submittedName>
        <fullName evidence="10">Permease</fullName>
    </submittedName>
</protein>
<organism evidence="10 11">
    <name type="scientific">Bowmanella pacifica</name>
    <dbReference type="NCBI Taxonomy" id="502051"/>
    <lineage>
        <taxon>Bacteria</taxon>
        <taxon>Pseudomonadati</taxon>
        <taxon>Pseudomonadota</taxon>
        <taxon>Gammaproteobacteria</taxon>
        <taxon>Alteromonadales</taxon>
        <taxon>Alteromonadaceae</taxon>
        <taxon>Bowmanella</taxon>
    </lineage>
</organism>
<dbReference type="PANTHER" id="PTHR30489">
    <property type="entry name" value="LIPOPROTEIN-RELEASING SYSTEM TRANSMEMBRANE PROTEIN LOLE"/>
    <property type="match status" value="1"/>
</dbReference>
<dbReference type="InterPro" id="IPR051447">
    <property type="entry name" value="Lipoprotein-release_system"/>
</dbReference>
<feature type="transmembrane region" description="Helical" evidence="7">
    <location>
        <begin position="20"/>
        <end position="41"/>
    </location>
</feature>
<dbReference type="Proteomes" id="UP000606935">
    <property type="component" value="Unassembled WGS sequence"/>
</dbReference>
<keyword evidence="4 7" id="KW-0812">Transmembrane</keyword>
<dbReference type="GO" id="GO:0044874">
    <property type="term" value="P:lipoprotein localization to outer membrane"/>
    <property type="evidence" value="ECO:0007669"/>
    <property type="project" value="TreeGrafter"/>
</dbReference>
<reference evidence="10" key="1">
    <citation type="journal article" date="2014" name="Int. J. Syst. Evol. Microbiol.">
        <title>Complete genome sequence of Corynebacterium casei LMG S-19264T (=DSM 44701T), isolated from a smear-ripened cheese.</title>
        <authorList>
            <consortium name="US DOE Joint Genome Institute (JGI-PGF)"/>
            <person name="Walter F."/>
            <person name="Albersmeier A."/>
            <person name="Kalinowski J."/>
            <person name="Ruckert C."/>
        </authorList>
    </citation>
    <scope>NUCLEOTIDE SEQUENCE</scope>
    <source>
        <strain evidence="10">CGMCC 1.7086</strain>
    </source>
</reference>
<dbReference type="AlphaFoldDB" id="A0A917YYQ1"/>
<dbReference type="RefSeq" id="WP_188692971.1">
    <property type="nucleotide sequence ID" value="NZ_BMLS01000002.1"/>
</dbReference>
<evidence type="ECO:0000256" key="6">
    <source>
        <dbReference type="ARBA" id="ARBA00023136"/>
    </source>
</evidence>
<keyword evidence="6 7" id="KW-0472">Membrane</keyword>
<evidence type="ECO:0000259" key="8">
    <source>
        <dbReference type="Pfam" id="PF02687"/>
    </source>
</evidence>
<feature type="transmembrane region" description="Helical" evidence="7">
    <location>
        <begin position="661"/>
        <end position="683"/>
    </location>
</feature>